<organism evidence="2 3">
    <name type="scientific">Microbacterium pumilum</name>
    <dbReference type="NCBI Taxonomy" id="344165"/>
    <lineage>
        <taxon>Bacteria</taxon>
        <taxon>Bacillati</taxon>
        <taxon>Actinomycetota</taxon>
        <taxon>Actinomycetes</taxon>
        <taxon>Micrococcales</taxon>
        <taxon>Microbacteriaceae</taxon>
        <taxon>Microbacterium</taxon>
    </lineage>
</organism>
<sequence>METENTDNTQNAENSDDSGVGGGENLRADRRPIGYWLRTVDSYITREFARAFDDAGVSRRDWMLLNLISGDVEAPGFAERLARKGKRLRGLEQRGWVEEAGDGTWTLTDDGRAAKERLGAVVDGIRTRVAGAVSPEDFATTLASLEAIARELGWDENERGPWAGFGRGFGGGFRPGFGRGFGEGFGRGFGEGFGPGFGAGFGSRGFGPGARRGFSEGFGPDAMHDHADHPHHHRGHGHPGHHGDHGDCHAHGGHGHGHPGREGHGRGQGRDRHDAERAYERGFDAGYTRGQSAS</sequence>
<dbReference type="EMBL" id="BAAAOH010000001">
    <property type="protein sequence ID" value="GAA1976423.1"/>
    <property type="molecule type" value="Genomic_DNA"/>
</dbReference>
<evidence type="ECO:0000313" key="2">
    <source>
        <dbReference type="EMBL" id="GAA1976423.1"/>
    </source>
</evidence>
<dbReference type="Proteomes" id="UP001500326">
    <property type="component" value="Unassembled WGS sequence"/>
</dbReference>
<keyword evidence="3" id="KW-1185">Reference proteome</keyword>
<comment type="caution">
    <text evidence="2">The sequence shown here is derived from an EMBL/GenBank/DDBJ whole genome shotgun (WGS) entry which is preliminary data.</text>
</comment>
<gene>
    <name evidence="2" type="ORF">GCM10009777_06710</name>
</gene>
<reference evidence="3" key="1">
    <citation type="journal article" date="2019" name="Int. J. Syst. Evol. Microbiol.">
        <title>The Global Catalogue of Microorganisms (GCM) 10K type strain sequencing project: providing services to taxonomists for standard genome sequencing and annotation.</title>
        <authorList>
            <consortium name="The Broad Institute Genomics Platform"/>
            <consortium name="The Broad Institute Genome Sequencing Center for Infectious Disease"/>
            <person name="Wu L."/>
            <person name="Ma J."/>
        </authorList>
    </citation>
    <scope>NUCLEOTIDE SEQUENCE [LARGE SCALE GENOMIC DNA]</scope>
    <source>
        <strain evidence="3">JCM 14902</strain>
    </source>
</reference>
<dbReference type="Gene3D" id="1.10.10.10">
    <property type="entry name" value="Winged helix-like DNA-binding domain superfamily/Winged helix DNA-binding domain"/>
    <property type="match status" value="1"/>
</dbReference>
<evidence type="ECO:0008006" key="4">
    <source>
        <dbReference type="Google" id="ProtNLM"/>
    </source>
</evidence>
<name>A0ABP5D9P0_9MICO</name>
<feature type="region of interest" description="Disordered" evidence="1">
    <location>
        <begin position="208"/>
        <end position="294"/>
    </location>
</feature>
<feature type="compositionally biased region" description="Basic residues" evidence="1">
    <location>
        <begin position="229"/>
        <end position="240"/>
    </location>
</feature>
<dbReference type="SUPFAM" id="SSF46785">
    <property type="entry name" value="Winged helix' DNA-binding domain"/>
    <property type="match status" value="1"/>
</dbReference>
<protein>
    <recommendedName>
        <fullName evidence="4">HTH marR-type domain-containing protein</fullName>
    </recommendedName>
</protein>
<dbReference type="RefSeq" id="WP_344058509.1">
    <property type="nucleotide sequence ID" value="NZ_BAAAOH010000001.1"/>
</dbReference>
<dbReference type="InterPro" id="IPR036390">
    <property type="entry name" value="WH_DNA-bd_sf"/>
</dbReference>
<evidence type="ECO:0000256" key="1">
    <source>
        <dbReference type="SAM" id="MobiDB-lite"/>
    </source>
</evidence>
<feature type="compositionally biased region" description="Basic and acidic residues" evidence="1">
    <location>
        <begin position="241"/>
        <end position="250"/>
    </location>
</feature>
<evidence type="ECO:0000313" key="3">
    <source>
        <dbReference type="Proteomes" id="UP001500326"/>
    </source>
</evidence>
<feature type="compositionally biased region" description="Basic and acidic residues" evidence="1">
    <location>
        <begin position="259"/>
        <end position="283"/>
    </location>
</feature>
<accession>A0ABP5D9P0</accession>
<proteinExistence type="predicted"/>
<dbReference type="InterPro" id="IPR036388">
    <property type="entry name" value="WH-like_DNA-bd_sf"/>
</dbReference>
<feature type="compositionally biased region" description="Polar residues" evidence="1">
    <location>
        <begin position="1"/>
        <end position="13"/>
    </location>
</feature>
<feature type="region of interest" description="Disordered" evidence="1">
    <location>
        <begin position="1"/>
        <end position="26"/>
    </location>
</feature>